<evidence type="ECO:0000256" key="1">
    <source>
        <dbReference type="SAM" id="MobiDB-lite"/>
    </source>
</evidence>
<sequence>MNNSDTLVPETNTTGHTVSDATSHVKRDNSTGQRAVDTLNGAITDVDVSVVCETVDSGTPTDDAAKDAGLHAGSTSTLADKRIVVTRCKTPQQNFTAQVAASILSGLRTRPSHAGESGDEVDLRLIDMVLCISIPGVTLYVR</sequence>
<dbReference type="EMBL" id="AWTV01000011">
    <property type="protein sequence ID" value="KIH86534.1"/>
    <property type="molecule type" value="Genomic_DNA"/>
</dbReference>
<dbReference type="HOGENOM" id="CLU_1817055_0_0_1"/>
<dbReference type="VEuPathDB" id="FungiDB:SPBR_08910"/>
<feature type="compositionally biased region" description="Polar residues" evidence="1">
    <location>
        <begin position="1"/>
        <end position="22"/>
    </location>
</feature>
<name>A0A0C2EKC2_9PEZI</name>
<proteinExistence type="predicted"/>
<evidence type="ECO:0000313" key="2">
    <source>
        <dbReference type="EMBL" id="KIH86534.1"/>
    </source>
</evidence>
<accession>A0A0C2EKC2</accession>
<feature type="region of interest" description="Disordered" evidence="1">
    <location>
        <begin position="1"/>
        <end position="33"/>
    </location>
</feature>
<dbReference type="AlphaFoldDB" id="A0A0C2EKC2"/>
<gene>
    <name evidence="2" type="ORF">SPBR_08910</name>
</gene>
<dbReference type="GeneID" id="63681957"/>
<dbReference type="Proteomes" id="UP000031575">
    <property type="component" value="Unassembled WGS sequence"/>
</dbReference>
<protein>
    <submittedName>
        <fullName evidence="2">Uncharacterized protein</fullName>
    </submittedName>
</protein>
<keyword evidence="3" id="KW-1185">Reference proteome</keyword>
<dbReference type="RefSeq" id="XP_040614544.1">
    <property type="nucleotide sequence ID" value="XM_040767036.1"/>
</dbReference>
<organism evidence="2 3">
    <name type="scientific">Sporothrix brasiliensis 5110</name>
    <dbReference type="NCBI Taxonomy" id="1398154"/>
    <lineage>
        <taxon>Eukaryota</taxon>
        <taxon>Fungi</taxon>
        <taxon>Dikarya</taxon>
        <taxon>Ascomycota</taxon>
        <taxon>Pezizomycotina</taxon>
        <taxon>Sordariomycetes</taxon>
        <taxon>Sordariomycetidae</taxon>
        <taxon>Ophiostomatales</taxon>
        <taxon>Ophiostomataceae</taxon>
        <taxon>Sporothrix</taxon>
    </lineage>
</organism>
<reference evidence="2 3" key="1">
    <citation type="journal article" date="2014" name="BMC Genomics">
        <title>Comparative genomics of the major fungal agents of human and animal Sporotrichosis: Sporothrix schenckii and Sporothrix brasiliensis.</title>
        <authorList>
            <person name="Teixeira M.M."/>
            <person name="de Almeida L.G."/>
            <person name="Kubitschek-Barreira P."/>
            <person name="Alves F.L."/>
            <person name="Kioshima E.S."/>
            <person name="Abadio A.K."/>
            <person name="Fernandes L."/>
            <person name="Derengowski L.S."/>
            <person name="Ferreira K.S."/>
            <person name="Souza R.C."/>
            <person name="Ruiz J.C."/>
            <person name="de Andrade N.C."/>
            <person name="Paes H.C."/>
            <person name="Nicola A.M."/>
            <person name="Albuquerque P."/>
            <person name="Gerber A.L."/>
            <person name="Martins V.P."/>
            <person name="Peconick L.D."/>
            <person name="Neto A.V."/>
            <person name="Chaucanez C.B."/>
            <person name="Silva P.A."/>
            <person name="Cunha O.L."/>
            <person name="de Oliveira F.F."/>
            <person name="dos Santos T.C."/>
            <person name="Barros A.L."/>
            <person name="Soares M.A."/>
            <person name="de Oliveira L.M."/>
            <person name="Marini M.M."/>
            <person name="Villalobos-Duno H."/>
            <person name="Cunha M.M."/>
            <person name="de Hoog S."/>
            <person name="da Silveira J.F."/>
            <person name="Henrissat B."/>
            <person name="Nino-Vega G.A."/>
            <person name="Cisalpino P.S."/>
            <person name="Mora-Montes H.M."/>
            <person name="Almeida S.R."/>
            <person name="Stajich J.E."/>
            <person name="Lopes-Bezerra L.M."/>
            <person name="Vasconcelos A.T."/>
            <person name="Felipe M.S."/>
        </authorList>
    </citation>
    <scope>NUCLEOTIDE SEQUENCE [LARGE SCALE GENOMIC DNA]</scope>
    <source>
        <strain evidence="2 3">5110</strain>
    </source>
</reference>
<evidence type="ECO:0000313" key="3">
    <source>
        <dbReference type="Proteomes" id="UP000031575"/>
    </source>
</evidence>
<comment type="caution">
    <text evidence="2">The sequence shown here is derived from an EMBL/GenBank/DDBJ whole genome shotgun (WGS) entry which is preliminary data.</text>
</comment>